<gene>
    <name evidence="3" type="ORF">M997_2236</name>
</gene>
<keyword evidence="1" id="KW-0732">Signal</keyword>
<reference evidence="3 4" key="1">
    <citation type="submission" date="2016-04" db="EMBL/GenBank/DDBJ databases">
        <title>ATOL: Assembling a taxonomically balanced genome-scale reconstruction of the evolutionary history of the Enterobacteriaceae.</title>
        <authorList>
            <person name="Plunkett G.III."/>
            <person name="Neeno-Eckwall E.C."/>
            <person name="Glasner J.D."/>
            <person name="Perna N.T."/>
        </authorList>
    </citation>
    <scope>NUCLEOTIDE SEQUENCE [LARGE SCALE GENOMIC DNA]</scope>
    <source>
        <strain evidence="3 4">ATCC 700826</strain>
    </source>
</reference>
<dbReference type="Gene3D" id="2.40.128.540">
    <property type="entry name" value="Domain of unknown function DUF4822"/>
    <property type="match status" value="1"/>
</dbReference>
<accession>A0AAJ3HRD9</accession>
<sequence length="167" mass="18869">MKIKSLIAISLLSASFSLFANDVKVENQTNTATLQTKGAIQSQKELNDYEKIMIEKVWVTTDAIDEKGNKVSADNAQVSNYFGLAEYYPNGTFIMFTPEGKQKMQGDWAISSDGKTRTLTAKDTEGKVLFTRGVENITVKNDEYTYRIYPNSDDKNVYFDIIHQPKK</sequence>
<name>A0AAJ3HRD9_PROHU</name>
<comment type="caution">
    <text evidence="3">The sequence shown here is derived from an EMBL/GenBank/DDBJ whole genome shotgun (WGS) entry which is preliminary data.</text>
</comment>
<protein>
    <recommendedName>
        <fullName evidence="2">DUF4822 domain-containing protein</fullName>
    </recommendedName>
</protein>
<evidence type="ECO:0000313" key="3">
    <source>
        <dbReference type="EMBL" id="OAT46359.1"/>
    </source>
</evidence>
<dbReference type="EMBL" id="LXEV01000024">
    <property type="protein sequence ID" value="OAT46359.1"/>
    <property type="molecule type" value="Genomic_DNA"/>
</dbReference>
<dbReference type="AlphaFoldDB" id="A0AAJ3HRD9"/>
<evidence type="ECO:0000313" key="4">
    <source>
        <dbReference type="Proteomes" id="UP000078250"/>
    </source>
</evidence>
<evidence type="ECO:0000256" key="1">
    <source>
        <dbReference type="SAM" id="SignalP"/>
    </source>
</evidence>
<dbReference type="InterPro" id="IPR032247">
    <property type="entry name" value="DUF4822"/>
</dbReference>
<keyword evidence="4" id="KW-1185">Reference proteome</keyword>
<evidence type="ECO:0000259" key="2">
    <source>
        <dbReference type="Pfam" id="PF16103"/>
    </source>
</evidence>
<feature type="domain" description="DUF4822" evidence="2">
    <location>
        <begin position="51"/>
        <end position="166"/>
    </location>
</feature>
<dbReference type="RefSeq" id="WP_064720197.1">
    <property type="nucleotide sequence ID" value="NZ_LXEV01000024.1"/>
</dbReference>
<feature type="chain" id="PRO_5042613230" description="DUF4822 domain-containing protein" evidence="1">
    <location>
        <begin position="21"/>
        <end position="167"/>
    </location>
</feature>
<proteinExistence type="predicted"/>
<dbReference type="Proteomes" id="UP000078250">
    <property type="component" value="Unassembled WGS sequence"/>
</dbReference>
<dbReference type="Pfam" id="PF16103">
    <property type="entry name" value="DUF4822"/>
    <property type="match status" value="1"/>
</dbReference>
<organism evidence="3 4">
    <name type="scientific">Proteus hauseri ATCC 700826</name>
    <dbReference type="NCBI Taxonomy" id="1354271"/>
    <lineage>
        <taxon>Bacteria</taxon>
        <taxon>Pseudomonadati</taxon>
        <taxon>Pseudomonadota</taxon>
        <taxon>Gammaproteobacteria</taxon>
        <taxon>Enterobacterales</taxon>
        <taxon>Morganellaceae</taxon>
        <taxon>Proteus</taxon>
    </lineage>
</organism>
<feature type="signal peptide" evidence="1">
    <location>
        <begin position="1"/>
        <end position="20"/>
    </location>
</feature>